<dbReference type="PANTHER" id="PTHR43767">
    <property type="entry name" value="LONG-CHAIN-FATTY-ACID--COA LIGASE"/>
    <property type="match status" value="1"/>
</dbReference>
<dbReference type="InterPro" id="IPR020845">
    <property type="entry name" value="AMP-binding_CS"/>
</dbReference>
<protein>
    <submittedName>
        <fullName evidence="3">Acetoacetyl-CoA synthetase / Long-chain-fatty-acid--CoA ligase</fullName>
        <ecNumber evidence="3">6.2.1.16</ecNumber>
        <ecNumber evidence="3">6.2.1.3</ecNumber>
    </submittedName>
</protein>
<dbReference type="Pfam" id="PF13193">
    <property type="entry name" value="AMP-binding_C"/>
    <property type="match status" value="1"/>
</dbReference>
<dbReference type="InterPro" id="IPR025110">
    <property type="entry name" value="AMP-bd_C"/>
</dbReference>
<keyword evidence="4" id="KW-1185">Reference proteome</keyword>
<dbReference type="InterPro" id="IPR050237">
    <property type="entry name" value="ATP-dep_AMP-bd_enzyme"/>
</dbReference>
<sequence>MARVTRVRYVLIMGQTTSPRQSTVADVVRRTAQRTPDATAVAFGDRTWTYRQWDGAVTALARHFVGLGLEHGDRVAAFGANSDLYVLTYLACARAGLVHVPINFQMRGDELDYFFTDSGATVVFADAALAEHVTATASGPTLSVRTFEDLVPVAAADGGEPQRDDEFTVVDTDVAQLLYTSGTTSSPKGAIMTHRALIHHYLSCLDVLDFEASDRMVHALPLYHSAQMHVFMLPSLMKGGYNLIVPGPVPAQLFEIFEKERITAFFAAPTVWVALANHDEFGARDLSSLTKGYYGASIMPGPVLARLREALPGMGFYNAFGQSEMGPLATVLRPEEHDAHPGSAGRPVLFVETRVVDSSGKDVAPGEQGEILYRSPQLCEGYWNKPEATEEAFRGGWFHSGDLVVQDEEGFIEVVDRVKDVINTGGVLVASRQVEDAIFELDAVAEVAVVGTPDEKWIEAITAYVVKKGEIDGDAVIAHVRERLAPFKVPKAVHFIDELPKNTSGKILKRQLRS</sequence>
<dbReference type="Gene3D" id="3.40.50.12780">
    <property type="entry name" value="N-terminal domain of ligase-like"/>
    <property type="match status" value="1"/>
</dbReference>
<keyword evidence="3" id="KW-0436">Ligase</keyword>
<dbReference type="PROSITE" id="PS00455">
    <property type="entry name" value="AMP_BINDING"/>
    <property type="match status" value="1"/>
</dbReference>
<evidence type="ECO:0000259" key="1">
    <source>
        <dbReference type="Pfam" id="PF00501"/>
    </source>
</evidence>
<dbReference type="AlphaFoldDB" id="A0A1X6XBR3"/>
<organism evidence="3 4">
    <name type="scientific">Brevibacterium yomogidense</name>
    <dbReference type="NCBI Taxonomy" id="946573"/>
    <lineage>
        <taxon>Bacteria</taxon>
        <taxon>Bacillati</taxon>
        <taxon>Actinomycetota</taxon>
        <taxon>Actinomycetes</taxon>
        <taxon>Micrococcales</taxon>
        <taxon>Brevibacteriaceae</taxon>
        <taxon>Brevibacterium</taxon>
    </lineage>
</organism>
<dbReference type="GO" id="GO:0030729">
    <property type="term" value="F:acetoacetate-CoA ligase activity"/>
    <property type="evidence" value="ECO:0007669"/>
    <property type="project" value="UniProtKB-EC"/>
</dbReference>
<dbReference type="GO" id="GO:0004467">
    <property type="term" value="F:long-chain fatty acid-CoA ligase activity"/>
    <property type="evidence" value="ECO:0007669"/>
    <property type="project" value="UniProtKB-EC"/>
</dbReference>
<gene>
    <name evidence="3" type="ORF">FM105_05235</name>
</gene>
<dbReference type="EMBL" id="FWFF01000007">
    <property type="protein sequence ID" value="SLM95987.1"/>
    <property type="molecule type" value="Genomic_DNA"/>
</dbReference>
<evidence type="ECO:0000313" key="4">
    <source>
        <dbReference type="Proteomes" id="UP000196581"/>
    </source>
</evidence>
<feature type="domain" description="AMP-dependent synthetase/ligase" evidence="1">
    <location>
        <begin position="29"/>
        <end position="383"/>
    </location>
</feature>
<dbReference type="InterPro" id="IPR042099">
    <property type="entry name" value="ANL_N_sf"/>
</dbReference>
<feature type="domain" description="AMP-binding enzyme C-terminal" evidence="2">
    <location>
        <begin position="433"/>
        <end position="506"/>
    </location>
</feature>
<dbReference type="NCBIfam" id="NF006182">
    <property type="entry name" value="PRK08316.1"/>
    <property type="match status" value="1"/>
</dbReference>
<dbReference type="InterPro" id="IPR000873">
    <property type="entry name" value="AMP-dep_synth/lig_dom"/>
</dbReference>
<dbReference type="CDD" id="cd17631">
    <property type="entry name" value="FACL_FadD13-like"/>
    <property type="match status" value="1"/>
</dbReference>
<dbReference type="Pfam" id="PF00501">
    <property type="entry name" value="AMP-binding"/>
    <property type="match status" value="1"/>
</dbReference>
<dbReference type="EC" id="6.2.1.16" evidence="3"/>
<dbReference type="EC" id="6.2.1.3" evidence="3"/>
<accession>A0A1X6XBR3</accession>
<evidence type="ECO:0000259" key="2">
    <source>
        <dbReference type="Pfam" id="PF13193"/>
    </source>
</evidence>
<dbReference type="PANTHER" id="PTHR43767:SF1">
    <property type="entry name" value="NONRIBOSOMAL PEPTIDE SYNTHASE PES1 (EUROFUNG)-RELATED"/>
    <property type="match status" value="1"/>
</dbReference>
<dbReference type="Proteomes" id="UP000196581">
    <property type="component" value="Unassembled WGS sequence"/>
</dbReference>
<proteinExistence type="predicted"/>
<name>A0A1X6XBR3_9MICO</name>
<dbReference type="InterPro" id="IPR045851">
    <property type="entry name" value="AMP-bd_C_sf"/>
</dbReference>
<dbReference type="Gene3D" id="3.30.300.30">
    <property type="match status" value="1"/>
</dbReference>
<evidence type="ECO:0000313" key="3">
    <source>
        <dbReference type="EMBL" id="SLM95987.1"/>
    </source>
</evidence>
<reference evidence="4" key="1">
    <citation type="submission" date="2017-02" db="EMBL/GenBank/DDBJ databases">
        <authorList>
            <person name="Dridi B."/>
        </authorList>
    </citation>
    <scope>NUCLEOTIDE SEQUENCE [LARGE SCALE GENOMIC DNA]</scope>
    <source>
        <strain evidence="4">B Co 03.10</strain>
    </source>
</reference>
<dbReference type="SUPFAM" id="SSF56801">
    <property type="entry name" value="Acetyl-CoA synthetase-like"/>
    <property type="match status" value="1"/>
</dbReference>